<feature type="region of interest" description="Disordered" evidence="1">
    <location>
        <begin position="1"/>
        <end position="21"/>
    </location>
</feature>
<sequence length="168" mass="19462">MYQTVHEHIGSMERENPGSSNNSACVRLHFLETTDSRRYNLPAVEENAVVLPGPGEATDHQDIILQHKAGPLKRIYETNPAYAPLHYVLLFPRGELGWHCRIKYANNEGSRSDAEQDESETSKRKYISQMEYYAYQIHHRKSEFESSHLFMAKNLFQQYIVDAFAQID</sequence>
<reference evidence="2 3" key="1">
    <citation type="submission" date="2014-04" db="EMBL/GenBank/DDBJ databases">
        <title>Evolutionary Origins and Diversification of the Mycorrhizal Mutualists.</title>
        <authorList>
            <consortium name="DOE Joint Genome Institute"/>
            <consortium name="Mycorrhizal Genomics Consortium"/>
            <person name="Kohler A."/>
            <person name="Kuo A."/>
            <person name="Nagy L.G."/>
            <person name="Floudas D."/>
            <person name="Copeland A."/>
            <person name="Barry K.W."/>
            <person name="Cichocki N."/>
            <person name="Veneault-Fourrey C."/>
            <person name="LaButti K."/>
            <person name="Lindquist E.A."/>
            <person name="Lipzen A."/>
            <person name="Lundell T."/>
            <person name="Morin E."/>
            <person name="Murat C."/>
            <person name="Riley R."/>
            <person name="Ohm R."/>
            <person name="Sun H."/>
            <person name="Tunlid A."/>
            <person name="Henrissat B."/>
            <person name="Grigoriev I.V."/>
            <person name="Hibbett D.S."/>
            <person name="Martin F."/>
        </authorList>
    </citation>
    <scope>NUCLEOTIDE SEQUENCE [LARGE SCALE GENOMIC DNA]</scope>
    <source>
        <strain evidence="2 3">FD-317 M1</strain>
    </source>
</reference>
<dbReference type="OrthoDB" id="2272314at2759"/>
<keyword evidence="3" id="KW-1185">Reference proteome</keyword>
<dbReference type="EMBL" id="KN834890">
    <property type="protein sequence ID" value="KIK50668.1"/>
    <property type="molecule type" value="Genomic_DNA"/>
</dbReference>
<organism evidence="2 3">
    <name type="scientific">Collybiopsis luxurians FD-317 M1</name>
    <dbReference type="NCBI Taxonomy" id="944289"/>
    <lineage>
        <taxon>Eukaryota</taxon>
        <taxon>Fungi</taxon>
        <taxon>Dikarya</taxon>
        <taxon>Basidiomycota</taxon>
        <taxon>Agaricomycotina</taxon>
        <taxon>Agaricomycetes</taxon>
        <taxon>Agaricomycetidae</taxon>
        <taxon>Agaricales</taxon>
        <taxon>Marasmiineae</taxon>
        <taxon>Omphalotaceae</taxon>
        <taxon>Collybiopsis</taxon>
        <taxon>Collybiopsis luxurians</taxon>
    </lineage>
</organism>
<gene>
    <name evidence="2" type="ORF">GYMLUDRAFT_65175</name>
</gene>
<feature type="compositionally biased region" description="Basic and acidic residues" evidence="1">
    <location>
        <begin position="1"/>
        <end position="16"/>
    </location>
</feature>
<dbReference type="PANTHER" id="PTHR45786">
    <property type="entry name" value="DNA BINDING PROTEIN-LIKE"/>
    <property type="match status" value="1"/>
</dbReference>
<dbReference type="PANTHER" id="PTHR45786:SF74">
    <property type="entry name" value="ATP-DEPENDENT DNA HELICASE"/>
    <property type="match status" value="1"/>
</dbReference>
<evidence type="ECO:0008006" key="4">
    <source>
        <dbReference type="Google" id="ProtNLM"/>
    </source>
</evidence>
<dbReference type="AlphaFoldDB" id="A0A0D0C7D4"/>
<dbReference type="HOGENOM" id="CLU_1586660_0_0_1"/>
<evidence type="ECO:0000256" key="1">
    <source>
        <dbReference type="SAM" id="MobiDB-lite"/>
    </source>
</evidence>
<evidence type="ECO:0000313" key="2">
    <source>
        <dbReference type="EMBL" id="KIK50668.1"/>
    </source>
</evidence>
<evidence type="ECO:0000313" key="3">
    <source>
        <dbReference type="Proteomes" id="UP000053593"/>
    </source>
</evidence>
<accession>A0A0D0C7D4</accession>
<protein>
    <recommendedName>
        <fullName evidence="4">Helitron helicase-like domain-containing protein</fullName>
    </recommendedName>
</protein>
<dbReference type="Proteomes" id="UP000053593">
    <property type="component" value="Unassembled WGS sequence"/>
</dbReference>
<proteinExistence type="predicted"/>
<name>A0A0D0C7D4_9AGAR</name>